<keyword evidence="7 9" id="KW-0539">Nucleus</keyword>
<protein>
    <recommendedName>
        <fullName evidence="13">Homeobox domain-containing protein</fullName>
    </recommendedName>
</protein>
<feature type="DNA-binding region" description="Homeobox" evidence="9">
    <location>
        <begin position="116"/>
        <end position="180"/>
    </location>
</feature>
<evidence type="ECO:0000256" key="12">
    <source>
        <dbReference type="SAM" id="Phobius"/>
    </source>
</evidence>
<feature type="region of interest" description="Disordered" evidence="11">
    <location>
        <begin position="93"/>
        <end position="123"/>
    </location>
</feature>
<dbReference type="PROSITE" id="PS50071">
    <property type="entry name" value="HOMEOBOX_2"/>
    <property type="match status" value="1"/>
</dbReference>
<organism evidence="14 15">
    <name type="scientific">Salix dunnii</name>
    <dbReference type="NCBI Taxonomy" id="1413687"/>
    <lineage>
        <taxon>Eukaryota</taxon>
        <taxon>Viridiplantae</taxon>
        <taxon>Streptophyta</taxon>
        <taxon>Embryophyta</taxon>
        <taxon>Tracheophyta</taxon>
        <taxon>Spermatophyta</taxon>
        <taxon>Magnoliopsida</taxon>
        <taxon>eudicotyledons</taxon>
        <taxon>Gunneridae</taxon>
        <taxon>Pentapetalae</taxon>
        <taxon>rosids</taxon>
        <taxon>fabids</taxon>
        <taxon>Malpighiales</taxon>
        <taxon>Salicaceae</taxon>
        <taxon>Saliceae</taxon>
        <taxon>Salix</taxon>
    </lineage>
</organism>
<reference evidence="14 15" key="1">
    <citation type="submission" date="2020-10" db="EMBL/GenBank/DDBJ databases">
        <title>Plant Genome Project.</title>
        <authorList>
            <person name="Zhang R.-G."/>
        </authorList>
    </citation>
    <scope>NUCLEOTIDE SEQUENCE [LARGE SCALE GENOMIC DNA]</scope>
    <source>
        <strain evidence="14">FAFU-HL-1</strain>
        <tissue evidence="14">Leaf</tissue>
    </source>
</reference>
<feature type="compositionally biased region" description="Basic and acidic residues" evidence="11">
    <location>
        <begin position="93"/>
        <end position="110"/>
    </location>
</feature>
<feature type="transmembrane region" description="Helical" evidence="12">
    <location>
        <begin position="12"/>
        <end position="37"/>
    </location>
</feature>
<evidence type="ECO:0000256" key="5">
    <source>
        <dbReference type="ARBA" id="ARBA00023155"/>
    </source>
</evidence>
<evidence type="ECO:0000256" key="7">
    <source>
        <dbReference type="ARBA" id="ARBA00023242"/>
    </source>
</evidence>
<dbReference type="Proteomes" id="UP000657918">
    <property type="component" value="Unassembled WGS sequence"/>
</dbReference>
<evidence type="ECO:0000256" key="9">
    <source>
        <dbReference type="PROSITE-ProRule" id="PRU00108"/>
    </source>
</evidence>
<dbReference type="Pfam" id="PF00046">
    <property type="entry name" value="Homeodomain"/>
    <property type="match status" value="1"/>
</dbReference>
<dbReference type="EMBL" id="JADGMS010000014">
    <property type="protein sequence ID" value="KAF9668541.1"/>
    <property type="molecule type" value="Genomic_DNA"/>
</dbReference>
<dbReference type="GO" id="GO:0010067">
    <property type="term" value="P:procambium histogenesis"/>
    <property type="evidence" value="ECO:0007669"/>
    <property type="project" value="InterPro"/>
</dbReference>
<dbReference type="GO" id="GO:0051301">
    <property type="term" value="P:cell division"/>
    <property type="evidence" value="ECO:0007669"/>
    <property type="project" value="InterPro"/>
</dbReference>
<keyword evidence="12" id="KW-0472">Membrane</keyword>
<dbReference type="PANTHER" id="PTHR47716:SF1">
    <property type="entry name" value="WUSCHEL-RELATED HOMEOBOX 4"/>
    <property type="match status" value="1"/>
</dbReference>
<sequence>MEIISQPPLMIWSWFLLSTTSYPIFFSTLYIITLPFIQSFTMGSMKVHQLARGFWEHDPALTLGCKRLRPLAPKLASTDHSVTSFDLKSFIRPDSGPRKLASSDEKKDSPQGETHPGGTRWNPTQEQIGILEMLYRGGMRTPNGQQIEDITAQLSRYGKIEGKNVFYWFQNHKARERQKQKRNSLGLSHSPRTPSPITIISLDTTRGEVEKDEDSPYKRKCRSWSFECFELEESRSWREEEGDRTLELFPLHPEGR</sequence>
<keyword evidence="5 9" id="KW-0371">Homeobox</keyword>
<evidence type="ECO:0000313" key="14">
    <source>
        <dbReference type="EMBL" id="KAF9668541.1"/>
    </source>
</evidence>
<keyword evidence="12" id="KW-1133">Transmembrane helix</keyword>
<evidence type="ECO:0000256" key="2">
    <source>
        <dbReference type="ARBA" id="ARBA00022473"/>
    </source>
</evidence>
<dbReference type="GO" id="GO:0003700">
    <property type="term" value="F:DNA-binding transcription factor activity"/>
    <property type="evidence" value="ECO:0007669"/>
    <property type="project" value="InterPro"/>
</dbReference>
<dbReference type="CDD" id="cd00086">
    <property type="entry name" value="homeodomain"/>
    <property type="match status" value="1"/>
</dbReference>
<gene>
    <name evidence="14" type="ORF">SADUNF_Sadunf14G0014200</name>
</gene>
<dbReference type="InterPro" id="IPR001356">
    <property type="entry name" value="HD"/>
</dbReference>
<name>A0A835MPG5_9ROSI</name>
<dbReference type="GO" id="GO:0010087">
    <property type="term" value="P:phloem or xylem histogenesis"/>
    <property type="evidence" value="ECO:0007669"/>
    <property type="project" value="InterPro"/>
</dbReference>
<accession>A0A835MPG5</accession>
<feature type="compositionally biased region" description="Polar residues" evidence="11">
    <location>
        <begin position="183"/>
        <end position="198"/>
    </location>
</feature>
<dbReference type="InterPro" id="IPR009057">
    <property type="entry name" value="Homeodomain-like_sf"/>
</dbReference>
<evidence type="ECO:0000256" key="1">
    <source>
        <dbReference type="ARBA" id="ARBA00004123"/>
    </source>
</evidence>
<evidence type="ECO:0000313" key="15">
    <source>
        <dbReference type="Proteomes" id="UP000657918"/>
    </source>
</evidence>
<keyword evidence="15" id="KW-1185">Reference proteome</keyword>
<proteinExistence type="inferred from homology"/>
<dbReference type="SMART" id="SM00389">
    <property type="entry name" value="HOX"/>
    <property type="match status" value="1"/>
</dbReference>
<comment type="subcellular location">
    <subcellularLocation>
        <location evidence="1 9 10">Nucleus</location>
    </subcellularLocation>
</comment>
<dbReference type="SUPFAM" id="SSF46689">
    <property type="entry name" value="Homeodomain-like"/>
    <property type="match status" value="1"/>
</dbReference>
<keyword evidence="12" id="KW-0812">Transmembrane</keyword>
<evidence type="ECO:0000256" key="11">
    <source>
        <dbReference type="SAM" id="MobiDB-lite"/>
    </source>
</evidence>
<keyword evidence="3" id="KW-0805">Transcription regulation</keyword>
<keyword evidence="6" id="KW-0804">Transcription</keyword>
<dbReference type="InterPro" id="IPR044186">
    <property type="entry name" value="WOX4"/>
</dbReference>
<evidence type="ECO:0000256" key="4">
    <source>
        <dbReference type="ARBA" id="ARBA00023125"/>
    </source>
</evidence>
<evidence type="ECO:0000256" key="3">
    <source>
        <dbReference type="ARBA" id="ARBA00023015"/>
    </source>
</evidence>
<dbReference type="GO" id="GO:0003677">
    <property type="term" value="F:DNA binding"/>
    <property type="evidence" value="ECO:0007669"/>
    <property type="project" value="UniProtKB-UniRule"/>
</dbReference>
<comment type="caution">
    <text evidence="14">The sequence shown here is derived from an EMBL/GenBank/DDBJ whole genome shotgun (WGS) entry which is preliminary data.</text>
</comment>
<feature type="region of interest" description="Disordered" evidence="11">
    <location>
        <begin position="177"/>
        <end position="198"/>
    </location>
</feature>
<keyword evidence="4 9" id="KW-0238">DNA-binding</keyword>
<dbReference type="FunFam" id="1.10.10.60:FF:000146">
    <property type="entry name" value="WUSCHEL-related homeobox 4"/>
    <property type="match status" value="1"/>
</dbReference>
<keyword evidence="2" id="KW-0217">Developmental protein</keyword>
<evidence type="ECO:0000256" key="8">
    <source>
        <dbReference type="ARBA" id="ARBA00024040"/>
    </source>
</evidence>
<evidence type="ECO:0000256" key="10">
    <source>
        <dbReference type="RuleBase" id="RU000682"/>
    </source>
</evidence>
<dbReference type="OrthoDB" id="768142at2759"/>
<dbReference type="PANTHER" id="PTHR47716">
    <property type="entry name" value="WUSCHEL-RELATED HOMEOBOX 4"/>
    <property type="match status" value="1"/>
</dbReference>
<evidence type="ECO:0000256" key="6">
    <source>
        <dbReference type="ARBA" id="ARBA00023163"/>
    </source>
</evidence>
<comment type="similarity">
    <text evidence="8">Belongs to the WUS homeobox family.</text>
</comment>
<dbReference type="Gene3D" id="1.10.10.60">
    <property type="entry name" value="Homeodomain-like"/>
    <property type="match status" value="1"/>
</dbReference>
<dbReference type="AlphaFoldDB" id="A0A835MPG5"/>
<evidence type="ECO:0000259" key="13">
    <source>
        <dbReference type="PROSITE" id="PS50071"/>
    </source>
</evidence>
<dbReference type="GO" id="GO:0005634">
    <property type="term" value="C:nucleus"/>
    <property type="evidence" value="ECO:0007669"/>
    <property type="project" value="UniProtKB-SubCell"/>
</dbReference>
<feature type="domain" description="Homeobox" evidence="13">
    <location>
        <begin position="114"/>
        <end position="179"/>
    </location>
</feature>